<proteinExistence type="predicted"/>
<evidence type="ECO:0000313" key="3">
    <source>
        <dbReference type="Proteomes" id="UP001179952"/>
    </source>
</evidence>
<evidence type="ECO:0000256" key="1">
    <source>
        <dbReference type="SAM" id="Phobius"/>
    </source>
</evidence>
<feature type="transmembrane region" description="Helical" evidence="1">
    <location>
        <begin position="20"/>
        <end position="38"/>
    </location>
</feature>
<protein>
    <submittedName>
        <fullName evidence="2">Uncharacterized protein</fullName>
    </submittedName>
</protein>
<keyword evidence="1" id="KW-0472">Membrane</keyword>
<keyword evidence="1" id="KW-1133">Transmembrane helix</keyword>
<sequence length="76" mass="9207">MHVHISYLFLDPLSSLMAQIIRYMYVIFIYLEIWMMLADIPGVQLRWPTCIERCTRVVCLERGRLQDLMDFICCYR</sequence>
<evidence type="ECO:0000313" key="2">
    <source>
        <dbReference type="EMBL" id="KAK1272305.1"/>
    </source>
</evidence>
<gene>
    <name evidence="2" type="ORF">QJS04_geneDACA012559</name>
</gene>
<dbReference type="AlphaFoldDB" id="A0AAV9B7I1"/>
<comment type="caution">
    <text evidence="2">The sequence shown here is derived from an EMBL/GenBank/DDBJ whole genome shotgun (WGS) entry which is preliminary data.</text>
</comment>
<name>A0AAV9B7I1_ACOGR</name>
<keyword evidence="1" id="KW-0812">Transmembrane</keyword>
<dbReference type="EMBL" id="JAUJYN010000005">
    <property type="protein sequence ID" value="KAK1272305.1"/>
    <property type="molecule type" value="Genomic_DNA"/>
</dbReference>
<reference evidence="2" key="2">
    <citation type="submission" date="2023-06" db="EMBL/GenBank/DDBJ databases">
        <authorList>
            <person name="Ma L."/>
            <person name="Liu K.-W."/>
            <person name="Li Z."/>
            <person name="Hsiao Y.-Y."/>
            <person name="Qi Y."/>
            <person name="Fu T."/>
            <person name="Tang G."/>
            <person name="Zhang D."/>
            <person name="Sun W.-H."/>
            <person name="Liu D.-K."/>
            <person name="Li Y."/>
            <person name="Chen G.-Z."/>
            <person name="Liu X.-D."/>
            <person name="Liao X.-Y."/>
            <person name="Jiang Y.-T."/>
            <person name="Yu X."/>
            <person name="Hao Y."/>
            <person name="Huang J."/>
            <person name="Zhao X.-W."/>
            <person name="Ke S."/>
            <person name="Chen Y.-Y."/>
            <person name="Wu W.-L."/>
            <person name="Hsu J.-L."/>
            <person name="Lin Y.-F."/>
            <person name="Huang M.-D."/>
            <person name="Li C.-Y."/>
            <person name="Huang L."/>
            <person name="Wang Z.-W."/>
            <person name="Zhao X."/>
            <person name="Zhong W.-Y."/>
            <person name="Peng D.-H."/>
            <person name="Ahmad S."/>
            <person name="Lan S."/>
            <person name="Zhang J.-S."/>
            <person name="Tsai W.-C."/>
            <person name="Van De Peer Y."/>
            <person name="Liu Z.-J."/>
        </authorList>
    </citation>
    <scope>NUCLEOTIDE SEQUENCE</scope>
    <source>
        <strain evidence="2">SCP</strain>
        <tissue evidence="2">Leaves</tissue>
    </source>
</reference>
<keyword evidence="3" id="KW-1185">Reference proteome</keyword>
<accession>A0AAV9B7I1</accession>
<reference evidence="2" key="1">
    <citation type="journal article" date="2023" name="Nat. Commun.">
        <title>Diploid and tetraploid genomes of Acorus and the evolution of monocots.</title>
        <authorList>
            <person name="Ma L."/>
            <person name="Liu K.W."/>
            <person name="Li Z."/>
            <person name="Hsiao Y.Y."/>
            <person name="Qi Y."/>
            <person name="Fu T."/>
            <person name="Tang G.D."/>
            <person name="Zhang D."/>
            <person name="Sun W.H."/>
            <person name="Liu D.K."/>
            <person name="Li Y."/>
            <person name="Chen G.Z."/>
            <person name="Liu X.D."/>
            <person name="Liao X.Y."/>
            <person name="Jiang Y.T."/>
            <person name="Yu X."/>
            <person name="Hao Y."/>
            <person name="Huang J."/>
            <person name="Zhao X.W."/>
            <person name="Ke S."/>
            <person name="Chen Y.Y."/>
            <person name="Wu W.L."/>
            <person name="Hsu J.L."/>
            <person name="Lin Y.F."/>
            <person name="Huang M.D."/>
            <person name="Li C.Y."/>
            <person name="Huang L."/>
            <person name="Wang Z.W."/>
            <person name="Zhao X."/>
            <person name="Zhong W.Y."/>
            <person name="Peng D.H."/>
            <person name="Ahmad S."/>
            <person name="Lan S."/>
            <person name="Zhang J.S."/>
            <person name="Tsai W.C."/>
            <person name="Van de Peer Y."/>
            <person name="Liu Z.J."/>
        </authorList>
    </citation>
    <scope>NUCLEOTIDE SEQUENCE</scope>
    <source>
        <strain evidence="2">SCP</strain>
    </source>
</reference>
<organism evidence="2 3">
    <name type="scientific">Acorus gramineus</name>
    <name type="common">Dwarf sweet flag</name>
    <dbReference type="NCBI Taxonomy" id="55184"/>
    <lineage>
        <taxon>Eukaryota</taxon>
        <taxon>Viridiplantae</taxon>
        <taxon>Streptophyta</taxon>
        <taxon>Embryophyta</taxon>
        <taxon>Tracheophyta</taxon>
        <taxon>Spermatophyta</taxon>
        <taxon>Magnoliopsida</taxon>
        <taxon>Liliopsida</taxon>
        <taxon>Acoraceae</taxon>
        <taxon>Acorus</taxon>
    </lineage>
</organism>
<dbReference type="Proteomes" id="UP001179952">
    <property type="component" value="Unassembled WGS sequence"/>
</dbReference>